<accession>A0AB39KX08</accession>
<name>A0AB39KX08_9CAUL</name>
<dbReference type="EMBL" id="CP158375">
    <property type="protein sequence ID" value="XDO98175.1"/>
    <property type="molecule type" value="Genomic_DNA"/>
</dbReference>
<proteinExistence type="predicted"/>
<dbReference type="GO" id="GO:0006355">
    <property type="term" value="P:regulation of DNA-templated transcription"/>
    <property type="evidence" value="ECO:0007669"/>
    <property type="project" value="InterPro"/>
</dbReference>
<sequence length="233" mass="24645">MLTHDPELVRPTSNSLSLSPSDLARLLARAGVTPRRFLARQAIDFGANPRQLAIILQGAISMGVEIEDGYTVEAALAGTGDWLGWPASPPKALFTGVLDGELGFVSRDALLNEAAALGYSAPDVLALAASATHRAWTNLACQGRHSITQRLARRLLDISRLGGGLDTIPMTQDEAALALGVQRTSVTHAAVKLQEVGAVRVVRARTIITDRAALERLACSCAHRANAAREASL</sequence>
<dbReference type="RefSeq" id="WP_369061886.1">
    <property type="nucleotide sequence ID" value="NZ_CP158375.1"/>
</dbReference>
<dbReference type="Pfam" id="PF13545">
    <property type="entry name" value="HTH_Crp_2"/>
    <property type="match status" value="1"/>
</dbReference>
<feature type="domain" description="HTH crp-type" evidence="1">
    <location>
        <begin position="145"/>
        <end position="212"/>
    </location>
</feature>
<evidence type="ECO:0000259" key="1">
    <source>
        <dbReference type="PROSITE" id="PS51063"/>
    </source>
</evidence>
<dbReference type="Gene3D" id="2.60.120.10">
    <property type="entry name" value="Jelly Rolls"/>
    <property type="match status" value="1"/>
</dbReference>
<dbReference type="InterPro" id="IPR036390">
    <property type="entry name" value="WH_DNA-bd_sf"/>
</dbReference>
<reference evidence="2" key="1">
    <citation type="submission" date="2024-06" db="EMBL/GenBank/DDBJ databases">
        <title>Caulobacter inopinatus, sp. nov.</title>
        <authorList>
            <person name="Donachie S.P."/>
        </authorList>
    </citation>
    <scope>NUCLEOTIDE SEQUENCE</scope>
    <source>
        <strain evidence="2">73W</strain>
    </source>
</reference>
<dbReference type="InterPro" id="IPR014710">
    <property type="entry name" value="RmlC-like_jellyroll"/>
</dbReference>
<evidence type="ECO:0000313" key="2">
    <source>
        <dbReference type="EMBL" id="XDO98175.1"/>
    </source>
</evidence>
<dbReference type="InterPro" id="IPR012318">
    <property type="entry name" value="HTH_CRP"/>
</dbReference>
<dbReference type="SUPFAM" id="SSF46785">
    <property type="entry name" value="Winged helix' DNA-binding domain"/>
    <property type="match status" value="1"/>
</dbReference>
<protein>
    <submittedName>
        <fullName evidence="2">Crp/Fnr family transcriptional regulator</fullName>
    </submittedName>
</protein>
<gene>
    <name evidence="2" type="ORF">ABOZ73_07095</name>
</gene>
<dbReference type="GO" id="GO:0003677">
    <property type="term" value="F:DNA binding"/>
    <property type="evidence" value="ECO:0007669"/>
    <property type="project" value="InterPro"/>
</dbReference>
<dbReference type="PROSITE" id="PS51063">
    <property type="entry name" value="HTH_CRP_2"/>
    <property type="match status" value="1"/>
</dbReference>
<organism evidence="2">
    <name type="scientific">Caulobacter sp. 73W</name>
    <dbReference type="NCBI Taxonomy" id="3161137"/>
    <lineage>
        <taxon>Bacteria</taxon>
        <taxon>Pseudomonadati</taxon>
        <taxon>Pseudomonadota</taxon>
        <taxon>Alphaproteobacteria</taxon>
        <taxon>Caulobacterales</taxon>
        <taxon>Caulobacteraceae</taxon>
        <taxon>Caulobacter</taxon>
    </lineage>
</organism>
<dbReference type="AlphaFoldDB" id="A0AB39KX08"/>